<evidence type="ECO:0000259" key="3">
    <source>
        <dbReference type="PROSITE" id="PS51755"/>
    </source>
</evidence>
<dbReference type="Pfam" id="PF00486">
    <property type="entry name" value="Trans_reg_C"/>
    <property type="match status" value="1"/>
</dbReference>
<reference evidence="4 5" key="1">
    <citation type="submission" date="2020-08" db="EMBL/GenBank/DDBJ databases">
        <title>Genomic Encyclopedia of Type Strains, Phase IV (KMG-IV): sequencing the most valuable type-strain genomes for metagenomic binning, comparative biology and taxonomic classification.</title>
        <authorList>
            <person name="Goeker M."/>
        </authorList>
    </citation>
    <scope>NUCLEOTIDE SEQUENCE [LARGE SCALE GENOMIC DNA]</scope>
    <source>
        <strain evidence="4 5">DSM 5895</strain>
    </source>
</reference>
<dbReference type="PANTHER" id="PTHR47691">
    <property type="entry name" value="REGULATOR-RELATED"/>
    <property type="match status" value="1"/>
</dbReference>
<dbReference type="InterPro" id="IPR036388">
    <property type="entry name" value="WH-like_DNA-bd_sf"/>
</dbReference>
<dbReference type="RefSeq" id="WP_183188682.1">
    <property type="nucleotide sequence ID" value="NZ_JACICD010000002.1"/>
</dbReference>
<name>A0A839Z682_9HYPH</name>
<keyword evidence="1 2" id="KW-0238">DNA-binding</keyword>
<dbReference type="Gene3D" id="3.40.50.300">
    <property type="entry name" value="P-loop containing nucleotide triphosphate hydrolases"/>
    <property type="match status" value="1"/>
</dbReference>
<dbReference type="Gene3D" id="1.10.10.10">
    <property type="entry name" value="Winged helix-like DNA-binding domain superfamily/Winged helix DNA-binding domain"/>
    <property type="match status" value="1"/>
</dbReference>
<comment type="caution">
    <text evidence="4">The sequence shown here is derived from an EMBL/GenBank/DDBJ whole genome shotgun (WGS) entry which is preliminary data.</text>
</comment>
<sequence>MKPVSRAAQFGPFRLNLSSKQLHRDGVPVPMGGRALELLVALIEHAGEVVSKQELLARAWPDLFVEEANLRVQMTALRRVLGDGQDGRHFITNIARRGYSFVADVTFTDIASTDTTSTNAGAREATGDPVIRQNLPFNLTTVLGREATVAAIGEELARSRFVSVVGPGGVGKTTVALDVARAALGREGAEALEAVVLVELAPITDPALVENAVASAIGMTLGTVPLRLDEPLPFERGLLILDNCEHVVAAAASLAELALAANPALKLLVTSREPLRARGEHVYRLQGLEVPPREADGTRADLLRYPAARLFVERAAATLGSYMPAPDEIADIVAICRRLDGLPLAIELAAGRVDAFGVKGLAQRLDDVFRLLVAGRRTALPRHQTLQAMLGWSYDHLSPGEQITLGRLAIFAGHFSLDAAGKVASIEEASWETIENLTSLVAKSLVAADFSQPVPRYRLLEITRAYALERLKEAGGLDRLSGRHAAYMKELIATAEQEWPRAQPAQWLATYAGQLDNVRAALDWSFGPKGDREIGTALIISSATLWFQLSLLTECRARFEHALASLGDGPPLDAPREVALLTTLGTALVYTIGPGPKAEEPLQRACRIARANGSVELQLRAAWALWALTFCSARYAAALEIARDFAALAATIGDMTQAADLIIANRLAGVSLLFLGRVEEARVALEAALGGGTAANAIVRMQYDQEMNGRAFYSANLYLLGLQDQASALASRNTTDARARGHATTLALNLVDSGCPVAFYCGEADALAERLDLLADVSGRHPFGPWRAWWRCYRGSLHLLHGAFSPAAEDLAAGIEALEQTGWPIRRAMFLGLHAQALHGLGRGAEARVRAEEAIGFSRATGEGWILPELLRIRAGIDATERPQAALASLDEAWDLAQRTGLRSWALRAATAAARLAPHERRLGQRLSETLAEFSESHAKPDYRMAQHVMTRHVLDALGQHPPA</sequence>
<dbReference type="SUPFAM" id="SSF48452">
    <property type="entry name" value="TPR-like"/>
    <property type="match status" value="1"/>
</dbReference>
<dbReference type="PANTHER" id="PTHR47691:SF3">
    <property type="entry name" value="HTH-TYPE TRANSCRIPTIONAL REGULATOR RV0890C-RELATED"/>
    <property type="match status" value="1"/>
</dbReference>
<organism evidence="4 5">
    <name type="scientific">Ancylobacter tetraedralis</name>
    <dbReference type="NCBI Taxonomy" id="217068"/>
    <lineage>
        <taxon>Bacteria</taxon>
        <taxon>Pseudomonadati</taxon>
        <taxon>Pseudomonadota</taxon>
        <taxon>Alphaproteobacteria</taxon>
        <taxon>Hyphomicrobiales</taxon>
        <taxon>Xanthobacteraceae</taxon>
        <taxon>Ancylobacter</taxon>
    </lineage>
</organism>
<dbReference type="InterPro" id="IPR058852">
    <property type="entry name" value="HTH_77"/>
</dbReference>
<dbReference type="GO" id="GO:0003677">
    <property type="term" value="F:DNA binding"/>
    <property type="evidence" value="ECO:0007669"/>
    <property type="project" value="UniProtKB-UniRule"/>
</dbReference>
<dbReference type="SUPFAM" id="SSF46894">
    <property type="entry name" value="C-terminal effector domain of the bipartite response regulators"/>
    <property type="match status" value="1"/>
</dbReference>
<accession>A0A839Z682</accession>
<dbReference type="GO" id="GO:0006355">
    <property type="term" value="P:regulation of DNA-templated transcription"/>
    <property type="evidence" value="ECO:0007669"/>
    <property type="project" value="InterPro"/>
</dbReference>
<dbReference type="SUPFAM" id="SSF52540">
    <property type="entry name" value="P-loop containing nucleoside triphosphate hydrolases"/>
    <property type="match status" value="1"/>
</dbReference>
<protein>
    <submittedName>
        <fullName evidence="4">Putative ATPase/DNA-binding winged helix-turn-helix (WHTH) protein</fullName>
    </submittedName>
</protein>
<dbReference type="PRINTS" id="PR00364">
    <property type="entry name" value="DISEASERSIST"/>
</dbReference>
<dbReference type="InterPro" id="IPR001867">
    <property type="entry name" value="OmpR/PhoB-type_DNA-bd"/>
</dbReference>
<evidence type="ECO:0000313" key="5">
    <source>
        <dbReference type="Proteomes" id="UP000533469"/>
    </source>
</evidence>
<keyword evidence="5" id="KW-1185">Reference proteome</keyword>
<dbReference type="InterPro" id="IPR011990">
    <property type="entry name" value="TPR-like_helical_dom_sf"/>
</dbReference>
<evidence type="ECO:0000256" key="1">
    <source>
        <dbReference type="ARBA" id="ARBA00023125"/>
    </source>
</evidence>
<feature type="DNA-binding region" description="OmpR/PhoB-type" evidence="2">
    <location>
        <begin position="5"/>
        <end position="103"/>
    </location>
</feature>
<evidence type="ECO:0000256" key="2">
    <source>
        <dbReference type="PROSITE-ProRule" id="PRU01091"/>
    </source>
</evidence>
<dbReference type="SMART" id="SM00862">
    <property type="entry name" value="Trans_reg_C"/>
    <property type="match status" value="1"/>
</dbReference>
<dbReference type="Proteomes" id="UP000533469">
    <property type="component" value="Unassembled WGS sequence"/>
</dbReference>
<dbReference type="GO" id="GO:0000160">
    <property type="term" value="P:phosphorelay signal transduction system"/>
    <property type="evidence" value="ECO:0007669"/>
    <property type="project" value="InterPro"/>
</dbReference>
<dbReference type="EMBL" id="JACICD010000002">
    <property type="protein sequence ID" value="MBB3770481.1"/>
    <property type="molecule type" value="Genomic_DNA"/>
</dbReference>
<dbReference type="InterPro" id="IPR016032">
    <property type="entry name" value="Sig_transdc_resp-reg_C-effctor"/>
</dbReference>
<feature type="domain" description="OmpR/PhoB-type" evidence="3">
    <location>
        <begin position="5"/>
        <end position="103"/>
    </location>
</feature>
<gene>
    <name evidence="4" type="ORF">FHS55_001076</name>
</gene>
<dbReference type="AlphaFoldDB" id="A0A839Z682"/>
<dbReference type="InterPro" id="IPR027417">
    <property type="entry name" value="P-loop_NTPase"/>
</dbReference>
<dbReference type="CDD" id="cd00383">
    <property type="entry name" value="trans_reg_C"/>
    <property type="match status" value="1"/>
</dbReference>
<dbReference type="Pfam" id="PF25872">
    <property type="entry name" value="HTH_77"/>
    <property type="match status" value="1"/>
</dbReference>
<evidence type="ECO:0000313" key="4">
    <source>
        <dbReference type="EMBL" id="MBB3770481.1"/>
    </source>
</evidence>
<proteinExistence type="predicted"/>
<dbReference type="PROSITE" id="PS51755">
    <property type="entry name" value="OMPR_PHOB"/>
    <property type="match status" value="1"/>
</dbReference>